<proteinExistence type="predicted"/>
<dbReference type="AlphaFoldDB" id="A0A5B0RJ16"/>
<evidence type="ECO:0000313" key="3">
    <source>
        <dbReference type="Proteomes" id="UP000325313"/>
    </source>
</evidence>
<protein>
    <submittedName>
        <fullName evidence="2">Uncharacterized protein</fullName>
    </submittedName>
</protein>
<comment type="caution">
    <text evidence="2">The sequence shown here is derived from an EMBL/GenBank/DDBJ whole genome shotgun (WGS) entry which is preliminary data.</text>
</comment>
<feature type="region of interest" description="Disordered" evidence="1">
    <location>
        <begin position="35"/>
        <end position="76"/>
    </location>
</feature>
<organism evidence="2 3">
    <name type="scientific">Puccinia graminis f. sp. tritici</name>
    <dbReference type="NCBI Taxonomy" id="56615"/>
    <lineage>
        <taxon>Eukaryota</taxon>
        <taxon>Fungi</taxon>
        <taxon>Dikarya</taxon>
        <taxon>Basidiomycota</taxon>
        <taxon>Pucciniomycotina</taxon>
        <taxon>Pucciniomycetes</taxon>
        <taxon>Pucciniales</taxon>
        <taxon>Pucciniaceae</taxon>
        <taxon>Puccinia</taxon>
    </lineage>
</organism>
<dbReference type="EMBL" id="VDEP01000175">
    <property type="protein sequence ID" value="KAA1125780.1"/>
    <property type="molecule type" value="Genomic_DNA"/>
</dbReference>
<sequence>MDALAVTPVCLRIAFAIDNSLGYIPLSVDDPTYIKEMEREKLEGASQKEDSSHPTASAQSPNGSLPGKEFPRSPCG</sequence>
<reference evidence="2 3" key="1">
    <citation type="submission" date="2019-05" db="EMBL/GenBank/DDBJ databases">
        <title>Emergence of the Ug99 lineage of the wheat stem rust pathogen through somatic hybridization.</title>
        <authorList>
            <person name="Li F."/>
            <person name="Upadhyaya N.M."/>
            <person name="Sperschneider J."/>
            <person name="Matny O."/>
            <person name="Nguyen-Phuc H."/>
            <person name="Mago R."/>
            <person name="Raley C."/>
            <person name="Miller M.E."/>
            <person name="Silverstein K.A.T."/>
            <person name="Henningsen E."/>
            <person name="Hirsch C.D."/>
            <person name="Visser B."/>
            <person name="Pretorius Z.A."/>
            <person name="Steffenson B.J."/>
            <person name="Schwessinger B."/>
            <person name="Dodds P.N."/>
            <person name="Figueroa M."/>
        </authorList>
    </citation>
    <scope>NUCLEOTIDE SEQUENCE [LARGE SCALE GENOMIC DNA]</scope>
    <source>
        <strain evidence="2 3">Ug99</strain>
    </source>
</reference>
<evidence type="ECO:0000313" key="2">
    <source>
        <dbReference type="EMBL" id="KAA1125780.1"/>
    </source>
</evidence>
<dbReference type="Proteomes" id="UP000325313">
    <property type="component" value="Unassembled WGS sequence"/>
</dbReference>
<name>A0A5B0RJ16_PUCGR</name>
<feature type="compositionally biased region" description="Basic and acidic residues" evidence="1">
    <location>
        <begin position="35"/>
        <end position="52"/>
    </location>
</feature>
<accession>A0A5B0RJ16</accession>
<gene>
    <name evidence="2" type="ORF">PGTUg99_019444</name>
</gene>
<evidence type="ECO:0000256" key="1">
    <source>
        <dbReference type="SAM" id="MobiDB-lite"/>
    </source>
</evidence>
<feature type="compositionally biased region" description="Polar residues" evidence="1">
    <location>
        <begin position="53"/>
        <end position="63"/>
    </location>
</feature>